<dbReference type="InterPro" id="IPR001845">
    <property type="entry name" value="HTH_ArsR_DNA-bd_dom"/>
</dbReference>
<name>A0A255GWQ1_9ACTN</name>
<dbReference type="CDD" id="cd00090">
    <property type="entry name" value="HTH_ARSR"/>
    <property type="match status" value="1"/>
</dbReference>
<evidence type="ECO:0000313" key="2">
    <source>
        <dbReference type="EMBL" id="OYO19366.1"/>
    </source>
</evidence>
<dbReference type="InterPro" id="IPR036390">
    <property type="entry name" value="WH_DNA-bd_sf"/>
</dbReference>
<dbReference type="PANTHER" id="PTHR39168">
    <property type="entry name" value="TRANSCRIPTIONAL REGULATOR-RELATED"/>
    <property type="match status" value="1"/>
</dbReference>
<dbReference type="InterPro" id="IPR052543">
    <property type="entry name" value="HTH_Metal-responsive_Reg"/>
</dbReference>
<dbReference type="GO" id="GO:0097063">
    <property type="term" value="F:cadmium ion sensor activity"/>
    <property type="evidence" value="ECO:0007669"/>
    <property type="project" value="TreeGrafter"/>
</dbReference>
<dbReference type="SUPFAM" id="SSF46785">
    <property type="entry name" value="Winged helix' DNA-binding domain"/>
    <property type="match status" value="1"/>
</dbReference>
<dbReference type="PROSITE" id="PS50987">
    <property type="entry name" value="HTH_ARSR_2"/>
    <property type="match status" value="1"/>
</dbReference>
<dbReference type="EMBL" id="NMVQ01000034">
    <property type="protein sequence ID" value="OYO19366.1"/>
    <property type="molecule type" value="Genomic_DNA"/>
</dbReference>
<organism evidence="2 3">
    <name type="scientific">Enemella dayhoffiae</name>
    <dbReference type="NCBI Taxonomy" id="2016507"/>
    <lineage>
        <taxon>Bacteria</taxon>
        <taxon>Bacillati</taxon>
        <taxon>Actinomycetota</taxon>
        <taxon>Actinomycetes</taxon>
        <taxon>Propionibacteriales</taxon>
        <taxon>Propionibacteriaceae</taxon>
        <taxon>Enemella</taxon>
    </lineage>
</organism>
<dbReference type="Proteomes" id="UP000216311">
    <property type="component" value="Unassembled WGS sequence"/>
</dbReference>
<dbReference type="PRINTS" id="PR00778">
    <property type="entry name" value="HTHARSR"/>
</dbReference>
<dbReference type="InterPro" id="IPR011991">
    <property type="entry name" value="ArsR-like_HTH"/>
</dbReference>
<dbReference type="PANTHER" id="PTHR39168:SF2">
    <property type="entry name" value="HTH-TYPE TRANSCRIPTIONAL REGULATOR CMTR"/>
    <property type="match status" value="1"/>
</dbReference>
<dbReference type="AlphaFoldDB" id="A0A255GWQ1"/>
<evidence type="ECO:0000259" key="1">
    <source>
        <dbReference type="PROSITE" id="PS50987"/>
    </source>
</evidence>
<accession>A0A255GWQ1</accession>
<reference evidence="2 3" key="1">
    <citation type="submission" date="2017-07" db="EMBL/GenBank/DDBJ databases">
        <title>Draft whole genome sequences of clinical Proprionibacteriaceae strains.</title>
        <authorList>
            <person name="Bernier A.-M."/>
            <person name="Bernard K."/>
            <person name="Domingo M.-C."/>
        </authorList>
    </citation>
    <scope>NUCLEOTIDE SEQUENCE [LARGE SCALE GENOMIC DNA]</scope>
    <source>
        <strain evidence="2 3">NML 130396</strain>
    </source>
</reference>
<dbReference type="GO" id="GO:0032791">
    <property type="term" value="F:lead ion binding"/>
    <property type="evidence" value="ECO:0007669"/>
    <property type="project" value="TreeGrafter"/>
</dbReference>
<dbReference type="Pfam" id="PF01022">
    <property type="entry name" value="HTH_5"/>
    <property type="match status" value="1"/>
</dbReference>
<evidence type="ECO:0000313" key="3">
    <source>
        <dbReference type="Proteomes" id="UP000216311"/>
    </source>
</evidence>
<dbReference type="InterPro" id="IPR036388">
    <property type="entry name" value="WH-like_DNA-bd_sf"/>
</dbReference>
<proteinExistence type="predicted"/>
<dbReference type="GO" id="GO:0003700">
    <property type="term" value="F:DNA-binding transcription factor activity"/>
    <property type="evidence" value="ECO:0007669"/>
    <property type="project" value="InterPro"/>
</dbReference>
<feature type="domain" description="HTH arsR-type" evidence="1">
    <location>
        <begin position="4"/>
        <end position="97"/>
    </location>
</feature>
<dbReference type="Gene3D" id="1.10.10.10">
    <property type="entry name" value="Winged helix-like DNA-binding domain superfamily/Winged helix DNA-binding domain"/>
    <property type="match status" value="1"/>
</dbReference>
<dbReference type="SMART" id="SM00418">
    <property type="entry name" value="HTH_ARSR"/>
    <property type="match status" value="1"/>
</dbReference>
<sequence>MLTIASRLDALNRIGRALADPTRARILLSLLDAPSYPAELAQSLDLTRSNVSNHLACLRDCGIVVAEMQGRKVRYDIADHHLRDALTSLVEVTLAVNDAAPCLDPACSDSACREVR</sequence>
<protein>
    <submittedName>
        <fullName evidence="2">Transcriptional regulator</fullName>
    </submittedName>
</protein>
<gene>
    <name evidence="2" type="ORF">CGZ93_13440</name>
</gene>
<dbReference type="GO" id="GO:0010288">
    <property type="term" value="P:response to lead ion"/>
    <property type="evidence" value="ECO:0007669"/>
    <property type="project" value="TreeGrafter"/>
</dbReference>
<dbReference type="GO" id="GO:0003677">
    <property type="term" value="F:DNA binding"/>
    <property type="evidence" value="ECO:0007669"/>
    <property type="project" value="TreeGrafter"/>
</dbReference>
<comment type="caution">
    <text evidence="2">The sequence shown here is derived from an EMBL/GenBank/DDBJ whole genome shotgun (WGS) entry which is preliminary data.</text>
</comment>
<dbReference type="GO" id="GO:0046686">
    <property type="term" value="P:response to cadmium ion"/>
    <property type="evidence" value="ECO:0007669"/>
    <property type="project" value="TreeGrafter"/>
</dbReference>
<dbReference type="NCBIfam" id="NF033788">
    <property type="entry name" value="HTH_metalloreg"/>
    <property type="match status" value="1"/>
</dbReference>
<keyword evidence="3" id="KW-1185">Reference proteome</keyword>
<dbReference type="OrthoDB" id="3401849at2"/>
<dbReference type="RefSeq" id="WP_094364659.1">
    <property type="nucleotide sequence ID" value="NZ_NMVQ01000034.1"/>
</dbReference>